<keyword evidence="5" id="KW-1185">Reference proteome</keyword>
<dbReference type="RefSeq" id="XP_023646589.1">
    <property type="nucleotide sequence ID" value="XM_023790821.2"/>
</dbReference>
<dbReference type="KEGG" id="pki:111832980"/>
<organism evidence="4 5">
    <name type="scientific">Paramormyrops kingsleyae</name>
    <dbReference type="NCBI Taxonomy" id="1676925"/>
    <lineage>
        <taxon>Eukaryota</taxon>
        <taxon>Metazoa</taxon>
        <taxon>Chordata</taxon>
        <taxon>Craniata</taxon>
        <taxon>Vertebrata</taxon>
        <taxon>Euteleostomi</taxon>
        <taxon>Actinopterygii</taxon>
        <taxon>Neopterygii</taxon>
        <taxon>Teleostei</taxon>
        <taxon>Osteoglossocephala</taxon>
        <taxon>Osteoglossomorpha</taxon>
        <taxon>Osteoglossiformes</taxon>
        <taxon>Mormyridae</taxon>
        <taxon>Paramormyrops</taxon>
    </lineage>
</organism>
<reference evidence="4" key="1">
    <citation type="submission" date="2025-08" db="UniProtKB">
        <authorList>
            <consortium name="Ensembl"/>
        </authorList>
    </citation>
    <scope>IDENTIFICATION</scope>
</reference>
<evidence type="ECO:0000256" key="1">
    <source>
        <dbReference type="ARBA" id="ARBA00038142"/>
    </source>
</evidence>
<feature type="region of interest" description="Disordered" evidence="2">
    <location>
        <begin position="230"/>
        <end position="274"/>
    </location>
</feature>
<dbReference type="GeneTree" id="ENSGT00530000063956"/>
<dbReference type="GO" id="GO:0005737">
    <property type="term" value="C:cytoplasm"/>
    <property type="evidence" value="ECO:0007669"/>
    <property type="project" value="TreeGrafter"/>
</dbReference>
<feature type="region of interest" description="Disordered" evidence="2">
    <location>
        <begin position="479"/>
        <end position="502"/>
    </location>
</feature>
<evidence type="ECO:0000259" key="3">
    <source>
        <dbReference type="Pfam" id="PF21388"/>
    </source>
</evidence>
<accession>A0A3B3RYB2</accession>
<dbReference type="Proteomes" id="UP000261540">
    <property type="component" value="Unplaced"/>
</dbReference>
<dbReference type="InterPro" id="IPR048839">
    <property type="entry name" value="SPATA2_PUB-like"/>
</dbReference>
<dbReference type="OrthoDB" id="9837000at2759"/>
<name>A0A3B3RYB2_9TELE</name>
<dbReference type="GeneID" id="111832980"/>
<dbReference type="PANTHER" id="PTHR15326:SF9">
    <property type="entry name" value="SPERMATOGENESIS-ASSOCIATED PROTEIN 2"/>
    <property type="match status" value="1"/>
</dbReference>
<sequence length="557" mass="61371">MIMMMMMTMRNAGAEMSEERRDAFGEYVTYYEAAWPLGDAKLCGDTPVADKARRLLSESAAEKRFTTFDFYSVLRECLKQCDQDPRRALCGLAKAAELLETYCVNAFLFPWKKEIRTLKTFTGPFVYYVQAVLPDHVANNILESIGYHQESDTEYRLSKDADPGKAMRVGFEVFLARQECEYLLEVMGQRSQSEFVEVLKGRSSALLNQGNMATCTGDRPGGVNLSLEADVSDPSSDQARSLVDPGTSLLDGRPLVPERPGPNIVEPSPTTHFSDDQSILEMQANYPDLTIRQQPIFSKSQMLLADQHRHFAETRPPEGAGQAFLDPDSMSGPPSMTAMAELRRPADGAPQPPAKHDEAAPKPPADTAAKDADANVSEMQPAAFSFQQARSGERPRDCEDCMMSDLAEKMGNLKMKDRCADENLKYPIEETSHPEEMGKMLPLGSAIIRTQAILCNPSLLSICNIPNCSSCTNSQDSIKEPPQSFYIPPSSSPLGSQTPTLDCRAESSGELNSCPQCLQASGAARSRSEDELLQTYVLVENDRKDDRPSSAFSKSQG</sequence>
<feature type="region of interest" description="Disordered" evidence="2">
    <location>
        <begin position="538"/>
        <end position="557"/>
    </location>
</feature>
<proteinExistence type="inferred from homology"/>
<evidence type="ECO:0000313" key="5">
    <source>
        <dbReference type="Proteomes" id="UP000261540"/>
    </source>
</evidence>
<dbReference type="AlphaFoldDB" id="A0A3B3RYB2"/>
<evidence type="ECO:0000313" key="4">
    <source>
        <dbReference type="Ensembl" id="ENSPKIP00000023442.1"/>
    </source>
</evidence>
<comment type="similarity">
    <text evidence="1">Belongs to the SPATA2 family.</text>
</comment>
<feature type="region of interest" description="Disordered" evidence="2">
    <location>
        <begin position="314"/>
        <end position="374"/>
    </location>
</feature>
<protein>
    <submittedName>
        <fullName evidence="4">Si:ch211-189a15.5</fullName>
    </submittedName>
</protein>
<dbReference type="Ensembl" id="ENSPKIT00000004127.1">
    <property type="protein sequence ID" value="ENSPKIP00000023442.1"/>
    <property type="gene ID" value="ENSPKIG00000007072.1"/>
</dbReference>
<reference evidence="4" key="2">
    <citation type="submission" date="2025-09" db="UniProtKB">
        <authorList>
            <consortium name="Ensembl"/>
        </authorList>
    </citation>
    <scope>IDENTIFICATION</scope>
</reference>
<dbReference type="STRING" id="1676925.ENSPKIP00000023442"/>
<feature type="domain" description="Spermatogenesis-associated protein 2 PUB-like" evidence="3">
    <location>
        <begin position="61"/>
        <end position="202"/>
    </location>
</feature>
<dbReference type="PANTHER" id="PTHR15326">
    <property type="entry name" value="SPERMATOGENESIS-ASSOCIATED PROTEIN 2/TAMOZHENNIC"/>
    <property type="match status" value="1"/>
</dbReference>
<dbReference type="Pfam" id="PF21388">
    <property type="entry name" value="SPATA2_PUB-like"/>
    <property type="match status" value="1"/>
</dbReference>
<evidence type="ECO:0000256" key="2">
    <source>
        <dbReference type="SAM" id="MobiDB-lite"/>
    </source>
</evidence>
<dbReference type="Gene3D" id="1.20.58.2190">
    <property type="match status" value="1"/>
</dbReference>